<dbReference type="EMBL" id="JAJCIS010000006">
    <property type="protein sequence ID" value="MCB7387735.1"/>
    <property type="molecule type" value="Genomic_DNA"/>
</dbReference>
<keyword evidence="3" id="KW-1185">Reference proteome</keyword>
<accession>A0ABS8DH34</accession>
<dbReference type="Proteomes" id="UP001299546">
    <property type="component" value="Unassembled WGS sequence"/>
</dbReference>
<keyword evidence="1" id="KW-0732">Signal</keyword>
<dbReference type="RefSeq" id="WP_074017787.1">
    <property type="nucleotide sequence ID" value="NZ_JAJCIQ010000007.1"/>
</dbReference>
<feature type="signal peptide" evidence="1">
    <location>
        <begin position="1"/>
        <end position="27"/>
    </location>
</feature>
<comment type="caution">
    <text evidence="2">The sequence shown here is derived from an EMBL/GenBank/DDBJ whole genome shotgun (WGS) entry which is preliminary data.</text>
</comment>
<evidence type="ECO:0000313" key="2">
    <source>
        <dbReference type="EMBL" id="MCB7387735.1"/>
    </source>
</evidence>
<organism evidence="2 3">
    <name type="scientific">Bariatricus massiliensis</name>
    <dbReference type="NCBI Taxonomy" id="1745713"/>
    <lineage>
        <taxon>Bacteria</taxon>
        <taxon>Bacillati</taxon>
        <taxon>Bacillota</taxon>
        <taxon>Clostridia</taxon>
        <taxon>Lachnospirales</taxon>
        <taxon>Lachnospiraceae</taxon>
        <taxon>Bariatricus</taxon>
    </lineage>
</organism>
<proteinExistence type="predicted"/>
<name>A0ABS8DH34_9FIRM</name>
<dbReference type="Pfam" id="PF19644">
    <property type="entry name" value="DUF6147"/>
    <property type="match status" value="1"/>
</dbReference>
<reference evidence="2 3" key="1">
    <citation type="submission" date="2021-10" db="EMBL/GenBank/DDBJ databases">
        <title>Collection of gut derived symbiotic bacterial strains cultured from healthy donors.</title>
        <authorList>
            <person name="Lin H."/>
            <person name="Littmann E."/>
            <person name="Kohout C."/>
            <person name="Pamer E.G."/>
        </authorList>
    </citation>
    <scope>NUCLEOTIDE SEQUENCE [LARGE SCALE GENOMIC DNA]</scope>
    <source>
        <strain evidence="2 3">DFI.1.165</strain>
    </source>
</reference>
<gene>
    <name evidence="2" type="ORF">LIZ65_10595</name>
</gene>
<sequence>MKKIMAISKSLVLSMIVLLSVAMPVKAAEVGDCIDGSYLTSENSSEVTILNLSRGVYLRSGSSTIAKAGEGKVAAGGTTIAQTTVSSVGVNVRVERLVNGSWQVYTSWSATRYNAMSVSSSKTISVPSGYYYRTHCLHSANSDASGSYSNGIWI</sequence>
<dbReference type="InterPro" id="IPR046145">
    <property type="entry name" value="DUF6147"/>
</dbReference>
<evidence type="ECO:0000256" key="1">
    <source>
        <dbReference type="SAM" id="SignalP"/>
    </source>
</evidence>
<protein>
    <submittedName>
        <fullName evidence="2">DUF6147 family protein</fullName>
    </submittedName>
</protein>
<evidence type="ECO:0000313" key="3">
    <source>
        <dbReference type="Proteomes" id="UP001299546"/>
    </source>
</evidence>
<feature type="chain" id="PRO_5045880860" evidence="1">
    <location>
        <begin position="28"/>
        <end position="154"/>
    </location>
</feature>